<dbReference type="SMART" id="SM00530">
    <property type="entry name" value="HTH_XRE"/>
    <property type="match status" value="1"/>
</dbReference>
<dbReference type="CDD" id="cd00093">
    <property type="entry name" value="HTH_XRE"/>
    <property type="match status" value="1"/>
</dbReference>
<dbReference type="eggNOG" id="ENOG503255E">
    <property type="taxonomic scope" value="Bacteria"/>
</dbReference>
<evidence type="ECO:0000313" key="3">
    <source>
        <dbReference type="EMBL" id="EET84777.1"/>
    </source>
</evidence>
<dbReference type="PROSITE" id="PS50943">
    <property type="entry name" value="HTH_CROC1"/>
    <property type="match status" value="1"/>
</dbReference>
<dbReference type="RefSeq" id="WP_007063643.1">
    <property type="nucleotide sequence ID" value="NZ_ACVI01000130.1"/>
</dbReference>
<name>C6Q141_9CLOT</name>
<evidence type="ECO:0000256" key="1">
    <source>
        <dbReference type="SAM" id="MobiDB-lite"/>
    </source>
</evidence>
<dbReference type="GO" id="GO:0003677">
    <property type="term" value="F:DNA binding"/>
    <property type="evidence" value="ECO:0007669"/>
    <property type="project" value="InterPro"/>
</dbReference>
<feature type="compositionally biased region" description="Basic residues" evidence="1">
    <location>
        <begin position="83"/>
        <end position="98"/>
    </location>
</feature>
<dbReference type="OrthoDB" id="1935794at2"/>
<keyword evidence="4" id="KW-1185">Reference proteome</keyword>
<organism evidence="3 4">
    <name type="scientific">Clostridium carboxidivorans P7</name>
    <dbReference type="NCBI Taxonomy" id="536227"/>
    <lineage>
        <taxon>Bacteria</taxon>
        <taxon>Bacillati</taxon>
        <taxon>Bacillota</taxon>
        <taxon>Clostridia</taxon>
        <taxon>Eubacteriales</taxon>
        <taxon>Clostridiaceae</taxon>
        <taxon>Clostridium</taxon>
    </lineage>
</organism>
<dbReference type="InterPro" id="IPR001387">
    <property type="entry name" value="Cro/C1-type_HTH"/>
</dbReference>
<reference evidence="3 4" key="1">
    <citation type="submission" date="2009-06" db="EMBL/GenBank/DDBJ databases">
        <title>The draft genome of Clostridium carboxidivorans P7.</title>
        <authorList>
            <consortium name="US DOE Joint Genome Institute (JGI-PGF)"/>
            <person name="Lucas S."/>
            <person name="Copeland A."/>
            <person name="Lapidus A."/>
            <person name="Glavina del Rio T."/>
            <person name="Tice H."/>
            <person name="Bruce D."/>
            <person name="Goodwin L."/>
            <person name="Pitluck S."/>
            <person name="Larimer F."/>
            <person name="Land M.L."/>
            <person name="Hauser L."/>
            <person name="Hemme C.L."/>
        </authorList>
    </citation>
    <scope>NUCLEOTIDE SEQUENCE [LARGE SCALE GENOMIC DNA]</scope>
    <source>
        <strain evidence="3 4">P7</strain>
    </source>
</reference>
<evidence type="ECO:0000313" key="4">
    <source>
        <dbReference type="Proteomes" id="UP000004198"/>
    </source>
</evidence>
<dbReference type="STRING" id="536227.Ccar_16180"/>
<dbReference type="KEGG" id="cck:Ccar_16180"/>
<dbReference type="EMBL" id="ACVI01000130">
    <property type="protein sequence ID" value="EET84777.1"/>
    <property type="molecule type" value="Genomic_DNA"/>
</dbReference>
<sequence length="98" mass="11507">MLSEKKLKEIRLIKNLSLQDVGDRIGCSKNYVSMLENGKKPFNQEFYRKWIDALYGIYDIRKTEDYINKLNEEAEKEVIKNKSNSKKSTTKAKKTVTK</sequence>
<evidence type="ECO:0000259" key="2">
    <source>
        <dbReference type="PROSITE" id="PS50943"/>
    </source>
</evidence>
<protein>
    <submittedName>
        <fullName evidence="3">Transcriptional regulator, XRE family</fullName>
    </submittedName>
</protein>
<comment type="caution">
    <text evidence="3">The sequence shown here is derived from an EMBL/GenBank/DDBJ whole genome shotgun (WGS) entry which is preliminary data.</text>
</comment>
<feature type="region of interest" description="Disordered" evidence="1">
    <location>
        <begin position="76"/>
        <end position="98"/>
    </location>
</feature>
<dbReference type="Proteomes" id="UP000004198">
    <property type="component" value="Unassembled WGS sequence"/>
</dbReference>
<dbReference type="Gene3D" id="1.10.260.40">
    <property type="entry name" value="lambda repressor-like DNA-binding domains"/>
    <property type="match status" value="1"/>
</dbReference>
<dbReference type="AlphaFoldDB" id="C6Q141"/>
<dbReference type="Pfam" id="PF01381">
    <property type="entry name" value="HTH_3"/>
    <property type="match status" value="1"/>
</dbReference>
<dbReference type="InterPro" id="IPR010982">
    <property type="entry name" value="Lambda_DNA-bd_dom_sf"/>
</dbReference>
<proteinExistence type="predicted"/>
<accession>C6Q141</accession>
<dbReference type="SUPFAM" id="SSF47413">
    <property type="entry name" value="lambda repressor-like DNA-binding domains"/>
    <property type="match status" value="1"/>
</dbReference>
<feature type="domain" description="HTH cro/C1-type" evidence="2">
    <location>
        <begin position="7"/>
        <end position="39"/>
    </location>
</feature>
<dbReference type="PATRIC" id="fig|536227.13.peg.3394"/>
<gene>
    <name evidence="3" type="ORF">CcarbDRAFT_4758</name>
</gene>